<evidence type="ECO:0000256" key="15">
    <source>
        <dbReference type="ARBA" id="ARBA00029567"/>
    </source>
</evidence>
<evidence type="ECO:0000313" key="22">
    <source>
        <dbReference type="Proteomes" id="UP001429100"/>
    </source>
</evidence>
<gene>
    <name evidence="20" type="ORF">CHUDEA5_2240</name>
    <name evidence="21" type="ORF">GY17_00001408</name>
</gene>
<comment type="subcellular location">
    <subcellularLocation>
        <location evidence="2">Endoplasmic reticulum membrane</location>
        <topology evidence="2">Multi-pass membrane protein</topology>
    </subcellularLocation>
</comment>
<feature type="transmembrane region" description="Helical" evidence="19">
    <location>
        <begin position="395"/>
        <end position="413"/>
    </location>
</feature>
<dbReference type="PANTHER" id="PTHR10571:SF0">
    <property type="entry name" value="UDP-N-ACETYLGLUCOSAMINE--DOLICHYL-PHOSPHATE N-ACETYLGLUCOSAMINEPHOSPHOTRANSFERASE"/>
    <property type="match status" value="1"/>
</dbReference>
<reference evidence="20" key="2">
    <citation type="submission" date="2015-08" db="EMBL/GenBank/DDBJ databases">
        <authorList>
            <person name="Babu N.S."/>
            <person name="Beckwith C.J."/>
            <person name="Beseler K.G."/>
            <person name="Brison A."/>
            <person name="Carone J.V."/>
            <person name="Caskin T.P."/>
            <person name="Diamond M."/>
            <person name="Durham M.E."/>
            <person name="Foxe J.M."/>
            <person name="Go M."/>
            <person name="Henderson B.A."/>
            <person name="Jones I.B."/>
            <person name="McGettigan J.A."/>
            <person name="Micheletti S.J."/>
            <person name="Nasrallah M.E."/>
            <person name="Ortiz D."/>
            <person name="Piller C.R."/>
            <person name="Privatt S.R."/>
            <person name="Schneider S.L."/>
            <person name="Sharp S."/>
            <person name="Smith T.C."/>
            <person name="Stanton J.D."/>
            <person name="Ullery H.E."/>
            <person name="Wilson R.J."/>
            <person name="Serrano M.G."/>
            <person name="Buck G."/>
            <person name="Lee V."/>
            <person name="Wang Y."/>
            <person name="Carvalho R."/>
            <person name="Voegtly L."/>
            <person name="Shi R."/>
            <person name="Duckworth R."/>
            <person name="Johnson A."/>
            <person name="Loviza R."/>
            <person name="Walstead R."/>
            <person name="Shah Z."/>
            <person name="Kiflezghi M."/>
            <person name="Wade K."/>
            <person name="Ball S.L."/>
            <person name="Bradley K.W."/>
            <person name="Asai D.J."/>
            <person name="Bowman C.A."/>
            <person name="Russell D.A."/>
            <person name="Pope W.H."/>
            <person name="Jacobs-Sera D."/>
            <person name="Hendrix R.W."/>
            <person name="Hatfull G.F."/>
        </authorList>
    </citation>
    <scope>NUCLEOTIDE SEQUENCE [LARGE SCALE GENOMIC DNA]</scope>
</reference>
<dbReference type="GO" id="GO:0016757">
    <property type="term" value="F:glycosyltransferase activity"/>
    <property type="evidence" value="ECO:0007669"/>
    <property type="project" value="UniProtKB-KW"/>
</dbReference>
<evidence type="ECO:0000256" key="3">
    <source>
        <dbReference type="ARBA" id="ARBA00004922"/>
    </source>
</evidence>
<dbReference type="AlphaFoldDB" id="A0A0S4THH4"/>
<keyword evidence="14 19" id="KW-0472">Membrane</keyword>
<evidence type="ECO:0000256" key="10">
    <source>
        <dbReference type="ARBA" id="ARBA00022723"/>
    </source>
</evidence>
<comment type="pathway">
    <text evidence="3">Protein modification; protein glycosylation.</text>
</comment>
<evidence type="ECO:0000313" key="20">
    <source>
        <dbReference type="EMBL" id="CUV06213.1"/>
    </source>
</evidence>
<feature type="transmembrane region" description="Helical" evidence="19">
    <location>
        <begin position="278"/>
        <end position="298"/>
    </location>
</feature>
<feature type="transmembrane region" description="Helical" evidence="19">
    <location>
        <begin position="248"/>
        <end position="266"/>
    </location>
</feature>
<evidence type="ECO:0000256" key="16">
    <source>
        <dbReference type="ARBA" id="ARBA00033238"/>
    </source>
</evidence>
<proteinExistence type="inferred from homology"/>
<name>A0A0S4THH4_CRYHO</name>
<feature type="transmembrane region" description="Helical" evidence="19">
    <location>
        <begin position="216"/>
        <end position="236"/>
    </location>
</feature>
<comment type="similarity">
    <text evidence="4">Belongs to the glycosyltransferase 4 family.</text>
</comment>
<feature type="transmembrane region" description="Helical" evidence="19">
    <location>
        <begin position="117"/>
        <end position="137"/>
    </location>
</feature>
<evidence type="ECO:0000256" key="14">
    <source>
        <dbReference type="ARBA" id="ARBA00023136"/>
    </source>
</evidence>
<dbReference type="VEuPathDB" id="CryptoDB:ChTU502y2012_381g0045"/>
<evidence type="ECO:0000256" key="19">
    <source>
        <dbReference type="SAM" id="Phobius"/>
    </source>
</evidence>
<evidence type="ECO:0000256" key="4">
    <source>
        <dbReference type="ARBA" id="ARBA00009317"/>
    </source>
</evidence>
<protein>
    <recommendedName>
        <fullName evidence="6">UDP-N-acetylglucosamine--dolichyl-phosphate N-acetylglucosaminephosphotransferase</fullName>
        <ecNumber evidence="5">2.7.8.15</ecNumber>
    </recommendedName>
    <alternativeName>
        <fullName evidence="15">GlcNAc-1-P transferase</fullName>
    </alternativeName>
    <alternativeName>
        <fullName evidence="16">N-acetylglucosamine-1-phosphate transferase</fullName>
    </alternativeName>
</protein>
<evidence type="ECO:0000256" key="1">
    <source>
        <dbReference type="ARBA" id="ARBA00001946"/>
    </source>
</evidence>
<feature type="transmembrane region" description="Helical" evidence="19">
    <location>
        <begin position="304"/>
        <end position="325"/>
    </location>
</feature>
<organism evidence="20">
    <name type="scientific">Cryptosporidium hominis</name>
    <dbReference type="NCBI Taxonomy" id="237895"/>
    <lineage>
        <taxon>Eukaryota</taxon>
        <taxon>Sar</taxon>
        <taxon>Alveolata</taxon>
        <taxon>Apicomplexa</taxon>
        <taxon>Conoidasida</taxon>
        <taxon>Coccidia</taxon>
        <taxon>Eucoccidiorida</taxon>
        <taxon>Eimeriorina</taxon>
        <taxon>Cryptosporidiidae</taxon>
        <taxon>Cryptosporidium</taxon>
    </lineage>
</organism>
<dbReference type="GO" id="GO:0006488">
    <property type="term" value="P:dolichol-linked oligosaccharide biosynthetic process"/>
    <property type="evidence" value="ECO:0007669"/>
    <property type="project" value="InterPro"/>
</dbReference>
<comment type="cofactor">
    <cofactor evidence="1">
        <name>Mg(2+)</name>
        <dbReference type="ChEBI" id="CHEBI:18420"/>
    </cofactor>
</comment>
<keyword evidence="10" id="KW-0479">Metal-binding</keyword>
<feature type="transmembrane region" description="Helical" evidence="19">
    <location>
        <begin position="35"/>
        <end position="53"/>
    </location>
</feature>
<dbReference type="Pfam" id="PF00953">
    <property type="entry name" value="Glycos_transf_4"/>
    <property type="match status" value="1"/>
</dbReference>
<evidence type="ECO:0000256" key="9">
    <source>
        <dbReference type="ARBA" id="ARBA00022692"/>
    </source>
</evidence>
<evidence type="ECO:0000256" key="18">
    <source>
        <dbReference type="ARBA" id="ARBA00045078"/>
    </source>
</evidence>
<evidence type="ECO:0000256" key="5">
    <source>
        <dbReference type="ARBA" id="ARBA00013225"/>
    </source>
</evidence>
<feature type="transmembrane region" description="Helical" evidence="19">
    <location>
        <begin position="149"/>
        <end position="167"/>
    </location>
</feature>
<evidence type="ECO:0000256" key="13">
    <source>
        <dbReference type="ARBA" id="ARBA00022989"/>
    </source>
</evidence>
<keyword evidence="12" id="KW-0460">Magnesium</keyword>
<evidence type="ECO:0000256" key="17">
    <source>
        <dbReference type="ARBA" id="ARBA00044717"/>
    </source>
</evidence>
<evidence type="ECO:0000256" key="2">
    <source>
        <dbReference type="ARBA" id="ARBA00004477"/>
    </source>
</evidence>
<accession>A0A0S4THH4</accession>
<dbReference type="CDD" id="cd06855">
    <property type="entry name" value="GT_GPT_euk"/>
    <property type="match status" value="1"/>
</dbReference>
<keyword evidence="7" id="KW-0328">Glycosyltransferase</keyword>
<dbReference type="PANTHER" id="PTHR10571">
    <property type="entry name" value="UDP-N-ACETYLGLUCOSAMINE--DOLICHYL-PHOSPHATE N-ACETYLGLUCOSAMINEPHOSPHOTRANSFERASE"/>
    <property type="match status" value="1"/>
</dbReference>
<dbReference type="VEuPathDB" id="CryptoDB:Chro.50156"/>
<feature type="transmembrane region" description="Helical" evidence="19">
    <location>
        <begin position="12"/>
        <end position="29"/>
    </location>
</feature>
<sequence length="424" mass="48104">MVNNNKFQRSGEFVIITILIILLVITNISLFKTSYFLHTLICSISSLLTYLVCSKLIPTFGEKLLENGLFGIDINKRSNSISNINSKTNLLKENECKNNELVILDKKDIVEKKIPESLGIVPASMFMITAICSQILFSNDPVKLLEYNSGLFSICMMTFLGFVDDVLNLKWRYKMVLPVFAALPTLVSYNGGTQIVLPLFQTGGDYSARILIDLGYFYYLYMLCLTVFCTNSINIYAGVNGLEVGQSIIISASIIVYNIIEMLTILPNWQFSFKSNHHFFSILLLLPFTASSLSLFHFNRYPSLVFVGDTYTYFAGACFAIVSILGHFSKTLLLFFLPQILNFIISIPQLFGIVHCPRHRVPKLNEKTGKLESSKNLTLLNLVLEVTGPLTERQLVYYLLVIQIISSIFGFFVRYSPFFRIFFE</sequence>
<dbReference type="OrthoDB" id="10262326at2759"/>
<dbReference type="EMBL" id="JTAI01000013">
    <property type="protein sequence ID" value="PPS96712.1"/>
    <property type="molecule type" value="Genomic_DNA"/>
</dbReference>
<comment type="catalytic activity">
    <reaction evidence="18">
        <text>a di-trans,poly-cis-dolichyl phosphate + UDP-N-acetyl-alpha-D-glucosamine = an N-acetyl-alpha-D-glucosaminyl-diphospho-di-trans,poly-cis-dolichol + UMP</text>
        <dbReference type="Rhea" id="RHEA:13289"/>
        <dbReference type="Rhea" id="RHEA-COMP:19498"/>
        <dbReference type="Rhea" id="RHEA-COMP:19507"/>
        <dbReference type="ChEBI" id="CHEBI:57683"/>
        <dbReference type="ChEBI" id="CHEBI:57705"/>
        <dbReference type="ChEBI" id="CHEBI:57865"/>
        <dbReference type="ChEBI" id="CHEBI:58427"/>
        <dbReference type="EC" id="2.7.8.15"/>
    </reaction>
    <physiologicalReaction direction="left-to-right" evidence="18">
        <dbReference type="Rhea" id="RHEA:13290"/>
    </physiologicalReaction>
</comment>
<reference evidence="21 22" key="1">
    <citation type="submission" date="2014-11" db="EMBL/GenBank/DDBJ databases">
        <title>Comparative genomic analysis of Cryptosporidium hominis reveals occurrence of genetic recombination in virulent subtypes.</title>
        <authorList>
            <person name="Guo Y."/>
            <person name="Tang K."/>
            <person name="Frace M."/>
            <person name="Li N."/>
            <person name="Roellig D.M."/>
            <person name="Sammons S."/>
            <person name="Knipe K."/>
            <person name="Rowe L."/>
            <person name="Feng Y."/>
            <person name="Xiao L."/>
        </authorList>
    </citation>
    <scope>NUCLEOTIDE SEQUENCE [LARGE SCALE GENOMIC DNA]</scope>
    <source>
        <strain evidence="21">30976</strain>
    </source>
</reference>
<dbReference type="Proteomes" id="UP000199752">
    <property type="component" value="Chromosome 5"/>
</dbReference>
<dbReference type="GO" id="GO:0005789">
    <property type="term" value="C:endoplasmic reticulum membrane"/>
    <property type="evidence" value="ECO:0007669"/>
    <property type="project" value="UniProtKB-SubCell"/>
</dbReference>
<dbReference type="EMBL" id="LN877951">
    <property type="protein sequence ID" value="CUV06213.1"/>
    <property type="molecule type" value="Genomic_DNA"/>
</dbReference>
<dbReference type="UniPathway" id="UPA00378"/>
<keyword evidence="9 19" id="KW-0812">Transmembrane</keyword>
<comment type="function">
    <text evidence="17">UDP-N-acetylglucosamine--dolichyl-phosphate N-acetylglucosaminephosphotransferase that operates in the biosynthetic pathway of dolichol-linked oligosaccharides, the glycan precursors employed in protein asparagine (N)-glycosylation. The assembly of dolichol-linked oligosaccharides begins on the cytosolic side of the endoplasmic reticulum membrane and finishes in its lumen. The sequential addition of sugars to dolichol pyrophosphate produces dolichol-linked oligosaccharides containing fourteen sugars, including two GlcNAcs, nine mannoses and three glucoses. Once assembled, the oligosaccharide is transferred from the lipid to nascent proteins by oligosaccharyltransferases. Catalyzes the initial step of dolichol-linked oligosaccharide biosynthesis, transfering GlcNAc-1-P from cytosolic UDP-GlcNAc onto the carrier lipid dolichyl phosphate (P-dolichol), yielding GlcNAc-P-P-dolichol embedded in the cytoplasmic leaflet of the endoplasmic reticulum membrane.</text>
</comment>
<dbReference type="GO" id="GO:0003975">
    <property type="term" value="F:UDP-N-acetylglucosamine-dolichyl-phosphate N-acetylglucosaminephosphotransferase activity"/>
    <property type="evidence" value="ECO:0007669"/>
    <property type="project" value="UniProtKB-EC"/>
</dbReference>
<evidence type="ECO:0000256" key="6">
    <source>
        <dbReference type="ARBA" id="ARBA00017659"/>
    </source>
</evidence>
<dbReference type="VEuPathDB" id="CryptoDB:GY17_00001408"/>
<keyword evidence="13 19" id="KW-1133">Transmembrane helix</keyword>
<keyword evidence="11" id="KW-0256">Endoplasmic reticulum</keyword>
<dbReference type="GO" id="GO:0046872">
    <property type="term" value="F:metal ion binding"/>
    <property type="evidence" value="ECO:0007669"/>
    <property type="project" value="UniProtKB-KW"/>
</dbReference>
<evidence type="ECO:0000256" key="7">
    <source>
        <dbReference type="ARBA" id="ARBA00022676"/>
    </source>
</evidence>
<keyword evidence="8 21" id="KW-0808">Transferase</keyword>
<feature type="transmembrane region" description="Helical" evidence="19">
    <location>
        <begin position="332"/>
        <end position="354"/>
    </location>
</feature>
<reference evidence="21 22" key="3">
    <citation type="submission" date="2017-10" db="EMBL/GenBank/DDBJ databases">
        <title>Consistent, comparative and evidence-based genome annotation and re-annotation for the closely-related species, Cryptosporidium parvum, C. hominis and C. tyzzeri.</title>
        <authorList>
            <person name="Baptista R.P."/>
            <person name="Li Y."/>
            <person name="Sateriale A."/>
            <person name="Striepen B."/>
            <person name="Kissinger J.C."/>
        </authorList>
    </citation>
    <scope>NUCLEOTIDE SEQUENCE [LARGE SCALE GENOMIC DNA]</scope>
    <source>
        <strain evidence="21">30976</strain>
    </source>
</reference>
<evidence type="ECO:0000256" key="8">
    <source>
        <dbReference type="ARBA" id="ARBA00022679"/>
    </source>
</evidence>
<dbReference type="VEuPathDB" id="CryptoDB:CHUDEA5_2240"/>
<evidence type="ECO:0000256" key="12">
    <source>
        <dbReference type="ARBA" id="ARBA00022842"/>
    </source>
</evidence>
<dbReference type="EC" id="2.7.8.15" evidence="5"/>
<dbReference type="Proteomes" id="UP001429100">
    <property type="component" value="Unassembled WGS sequence"/>
</dbReference>
<dbReference type="InterPro" id="IPR033895">
    <property type="entry name" value="GPT"/>
</dbReference>
<dbReference type="InterPro" id="IPR000715">
    <property type="entry name" value="Glycosyl_transferase_4"/>
</dbReference>
<keyword evidence="22" id="KW-1185">Reference proteome</keyword>
<evidence type="ECO:0000256" key="11">
    <source>
        <dbReference type="ARBA" id="ARBA00022824"/>
    </source>
</evidence>
<evidence type="ECO:0000313" key="21">
    <source>
        <dbReference type="EMBL" id="PPS96712.1"/>
    </source>
</evidence>